<evidence type="ECO:0000256" key="7">
    <source>
        <dbReference type="PIRSR" id="PIRSR600269-51"/>
    </source>
</evidence>
<dbReference type="GeneID" id="106169091"/>
<evidence type="ECO:0000259" key="10">
    <source>
        <dbReference type="Pfam" id="PF01179"/>
    </source>
</evidence>
<evidence type="ECO:0000256" key="6">
    <source>
        <dbReference type="PIRSR" id="PIRSR600269-50"/>
    </source>
</evidence>
<keyword evidence="3 6" id="KW-0801">TPQ</keyword>
<dbReference type="Pfam" id="PF01179">
    <property type="entry name" value="Cu_amine_oxid"/>
    <property type="match status" value="1"/>
</dbReference>
<evidence type="ECO:0000256" key="9">
    <source>
        <dbReference type="SAM" id="Phobius"/>
    </source>
</evidence>
<keyword evidence="5 8" id="KW-0186">Copper</keyword>
<dbReference type="InterPro" id="IPR049948">
    <property type="entry name" value="Cu_Am_ox_TPQ-bd"/>
</dbReference>
<evidence type="ECO:0000256" key="1">
    <source>
        <dbReference type="ARBA" id="ARBA00007983"/>
    </source>
</evidence>
<reference evidence="13" key="1">
    <citation type="submission" date="2025-08" db="UniProtKB">
        <authorList>
            <consortium name="RefSeq"/>
        </authorList>
    </citation>
    <scope>IDENTIFICATION</scope>
    <source>
        <tissue evidence="13">Gonads</tissue>
    </source>
</reference>
<dbReference type="InterPro" id="IPR000269">
    <property type="entry name" value="Cu_amine_oxidase"/>
</dbReference>
<dbReference type="InterPro" id="IPR015798">
    <property type="entry name" value="Cu_amine_oxidase_C"/>
</dbReference>
<evidence type="ECO:0000256" key="8">
    <source>
        <dbReference type="RuleBase" id="RU000672"/>
    </source>
</evidence>
<dbReference type="EC" id="1.4.3.-" evidence="8"/>
<organism evidence="12 13">
    <name type="scientific">Lingula anatina</name>
    <name type="common">Brachiopod</name>
    <name type="synonym">Lingula unguis</name>
    <dbReference type="NCBI Taxonomy" id="7574"/>
    <lineage>
        <taxon>Eukaryota</taxon>
        <taxon>Metazoa</taxon>
        <taxon>Spiralia</taxon>
        <taxon>Lophotrochozoa</taxon>
        <taxon>Brachiopoda</taxon>
        <taxon>Linguliformea</taxon>
        <taxon>Lingulata</taxon>
        <taxon>Lingulida</taxon>
        <taxon>Linguloidea</taxon>
        <taxon>Lingulidae</taxon>
        <taxon>Lingula</taxon>
    </lineage>
</organism>
<evidence type="ECO:0000313" key="13">
    <source>
        <dbReference type="RefSeq" id="XP_013403897.1"/>
    </source>
</evidence>
<dbReference type="PROSITE" id="PS01164">
    <property type="entry name" value="COPPER_AMINE_OXID_1"/>
    <property type="match status" value="1"/>
</dbReference>
<dbReference type="Pfam" id="PF02727">
    <property type="entry name" value="Cu_amine_oxidN2"/>
    <property type="match status" value="1"/>
</dbReference>
<gene>
    <name evidence="13" type="primary">LOC106169091</name>
</gene>
<dbReference type="GO" id="GO:0005507">
    <property type="term" value="F:copper ion binding"/>
    <property type="evidence" value="ECO:0007669"/>
    <property type="project" value="InterPro"/>
</dbReference>
<protein>
    <recommendedName>
        <fullName evidence="8">Amine oxidase</fullName>
        <ecNumber evidence="8">1.4.3.-</ecNumber>
    </recommendedName>
</protein>
<keyword evidence="2 8" id="KW-0479">Metal-binding</keyword>
<dbReference type="GO" id="GO:0009308">
    <property type="term" value="P:amine metabolic process"/>
    <property type="evidence" value="ECO:0007669"/>
    <property type="project" value="UniProtKB-UniRule"/>
</dbReference>
<dbReference type="PANTHER" id="PTHR10638">
    <property type="entry name" value="COPPER AMINE OXIDASE"/>
    <property type="match status" value="1"/>
</dbReference>
<dbReference type="OMA" id="SSMWNMN"/>
<feature type="active site" description="Proton acceptor" evidence="6">
    <location>
        <position position="398"/>
    </location>
</feature>
<accession>A0A1S3J0C3</accession>
<dbReference type="PANTHER" id="PTHR10638:SF20">
    <property type="entry name" value="AMINE OXIDASE"/>
    <property type="match status" value="1"/>
</dbReference>
<keyword evidence="9" id="KW-1133">Transmembrane helix</keyword>
<feature type="active site" description="Schiff-base intermediate with substrate; via topaquinone" evidence="6">
    <location>
        <position position="491"/>
    </location>
</feature>
<sequence length="755" mass="86749">MKSSGLWKGCTVLLSIVSIALLIAVTVLTIQLKELVAESARGKTQQEETKVVSTYKSPTTPTKSVFDTLTEEEIIEIRNFMFNQPELNLVPIDQATVSSNYIYLIESVLPSKKDVLEHLDSDHTLPVRSARVTCFMGEKTTPRVEEFLVFPIPKVSGYTRYINPVQRPGPIPWNSRPDTDPETNEIDKRLVGPVMLTLYPVLKATYGYWYHNCTDRCIFFVYAAKGLVAGDRQMYVRGFRAKLDGYYLWPMSLALLVNCNGNDPSKFKLTKLYYEENSFHTAQELLIAYNNGSIKKRVYGYPPTGPTYGSPDLRGEREANWKKLPKQTEPDGRRFTVDGQKVKYLDWEFNFRLRAVTGLQVMDMRYKDERIAYEVSMADIIVLYSGKEPEGLQANLHDASWSIGARHRPLLRGYDCPDNALYFNNTFFDSGTGTAQVFHDALCLFEHNTALPISRHTSVNFYGSDNPKYLYKYNMPGSVMILRGIPTLWNYDYIFDFVFHPNGVMETRVAATGYVQPWNWSPGEAESPYGNFINREFGILANLHHHLFNFKFDLDIRGQLNRFETWDITLENRTNPLAPGKRWYQTKMNRTLRKTEKEALVSYIFEEPKYYVICNQKAYNSVGYPKGYRIFSNSFSKQLLPEGWQAENGFSWSRYQVAVTKFKDNEDTTASLYGQAEPYCPVRKFEKFYSDNENIVDRDLVAWVSLGLQHIPVMEDIPVTTTPGKQLSVVLAPLNYFDEDPTLTSQDAIVIRPED</sequence>
<evidence type="ECO:0000256" key="2">
    <source>
        <dbReference type="ARBA" id="ARBA00022723"/>
    </source>
</evidence>
<dbReference type="KEGG" id="lak:106169091"/>
<dbReference type="AlphaFoldDB" id="A0A1S3J0C3"/>
<feature type="modified residue" description="2',4',5'-topaquinone" evidence="7">
    <location>
        <position position="491"/>
    </location>
</feature>
<keyword evidence="9" id="KW-0472">Membrane</keyword>
<dbReference type="SUPFAM" id="SSF49998">
    <property type="entry name" value="Amine oxidase catalytic domain"/>
    <property type="match status" value="1"/>
</dbReference>
<feature type="domain" description="Copper amine oxidase catalytic" evidence="10">
    <location>
        <begin position="326"/>
        <end position="743"/>
    </location>
</feature>
<evidence type="ECO:0000256" key="4">
    <source>
        <dbReference type="ARBA" id="ARBA00023002"/>
    </source>
</evidence>
<keyword evidence="4 8" id="KW-0560">Oxidoreductase</keyword>
<keyword evidence="9" id="KW-0812">Transmembrane</keyword>
<comment type="cofactor">
    <cofactor evidence="8">
        <name>Cu cation</name>
        <dbReference type="ChEBI" id="CHEBI:23378"/>
    </cofactor>
    <text evidence="8">Contains 1 topaquinone per subunit.</text>
</comment>
<dbReference type="InParanoid" id="A0A1S3J0C3"/>
<comment type="PTM">
    <text evidence="7 8">Topaquinone (TPQ) is generated by copper-dependent autoxidation of a specific tyrosyl residue.</text>
</comment>
<dbReference type="InterPro" id="IPR015800">
    <property type="entry name" value="Cu_amine_oxidase_N2"/>
</dbReference>
<dbReference type="SUPFAM" id="SSF54416">
    <property type="entry name" value="Amine oxidase N-terminal region"/>
    <property type="match status" value="2"/>
</dbReference>
<dbReference type="Gene3D" id="3.10.450.40">
    <property type="match status" value="2"/>
</dbReference>
<feature type="transmembrane region" description="Helical" evidence="9">
    <location>
        <begin position="12"/>
        <end position="32"/>
    </location>
</feature>
<evidence type="ECO:0000256" key="5">
    <source>
        <dbReference type="ARBA" id="ARBA00023008"/>
    </source>
</evidence>
<dbReference type="InterPro" id="IPR036460">
    <property type="entry name" value="Cu_amine_oxidase_C_sf"/>
</dbReference>
<dbReference type="Gene3D" id="2.70.98.20">
    <property type="entry name" value="Copper amine oxidase, catalytic domain"/>
    <property type="match status" value="1"/>
</dbReference>
<dbReference type="GO" id="GO:0048038">
    <property type="term" value="F:quinone binding"/>
    <property type="evidence" value="ECO:0007669"/>
    <property type="project" value="InterPro"/>
</dbReference>
<evidence type="ECO:0000256" key="3">
    <source>
        <dbReference type="ARBA" id="ARBA00022772"/>
    </source>
</evidence>
<dbReference type="InterPro" id="IPR016182">
    <property type="entry name" value="Cu_amine_oxidase_N-reg"/>
</dbReference>
<dbReference type="GO" id="GO:0005886">
    <property type="term" value="C:plasma membrane"/>
    <property type="evidence" value="ECO:0007669"/>
    <property type="project" value="TreeGrafter"/>
</dbReference>
<dbReference type="GO" id="GO:0008131">
    <property type="term" value="F:primary methylamine oxidase activity"/>
    <property type="evidence" value="ECO:0007669"/>
    <property type="project" value="InterPro"/>
</dbReference>
<name>A0A1S3J0C3_LINAN</name>
<dbReference type="Proteomes" id="UP000085678">
    <property type="component" value="Unplaced"/>
</dbReference>
<keyword evidence="12" id="KW-1185">Reference proteome</keyword>
<comment type="similarity">
    <text evidence="1 8">Belongs to the copper/topaquinone oxidase family.</text>
</comment>
<dbReference type="RefSeq" id="XP_013403897.1">
    <property type="nucleotide sequence ID" value="XM_013548443.2"/>
</dbReference>
<evidence type="ECO:0000259" key="11">
    <source>
        <dbReference type="Pfam" id="PF02727"/>
    </source>
</evidence>
<dbReference type="PRINTS" id="PR00766">
    <property type="entry name" value="CUDAOXIDASE"/>
</dbReference>
<dbReference type="STRING" id="7574.A0A1S3J0C3"/>
<feature type="domain" description="Copper amine oxidase N2-terminal" evidence="11">
    <location>
        <begin position="79"/>
        <end position="154"/>
    </location>
</feature>
<proteinExistence type="inferred from homology"/>
<dbReference type="OrthoDB" id="5379943at2759"/>
<evidence type="ECO:0000313" key="12">
    <source>
        <dbReference type="Proteomes" id="UP000085678"/>
    </source>
</evidence>